<dbReference type="GeneID" id="72187739"/>
<dbReference type="FunFam" id="3.40.50.720:FF:000084">
    <property type="entry name" value="Short-chain dehydrogenase reductase"/>
    <property type="match status" value="1"/>
</dbReference>
<feature type="domain" description="ACT" evidence="2">
    <location>
        <begin position="8"/>
        <end position="97"/>
    </location>
</feature>
<keyword evidence="4" id="KW-1185">Reference proteome</keyword>
<sequence length="255" mass="26754">MGDLLTDRVAVVTGGSSGIGRSIARAFAEHGADVVVADVRETPREGGAPTHELLEDETDANAAFVECDVTDVEDIESAMSAADEFGGIDVMVNNAGIFRLEEFLDVTPGEYDRLMDVNVKGMFFGAQRAAARMLEHDGGSIINVSSIAGIVGNGRYVTYCTSKGAVRLLTYALAHSLGPEGIRVNAIHPGGVETAMSEDANLGPEATEAFVEMIPQRRMGQPEDIAGAALFLASDLASYVTGESLVVDGGYTYTG</sequence>
<evidence type="ECO:0000313" key="4">
    <source>
        <dbReference type="Proteomes" id="UP000830729"/>
    </source>
</evidence>
<dbReference type="PRINTS" id="PR00081">
    <property type="entry name" value="GDHRDH"/>
</dbReference>
<dbReference type="AlphaFoldDB" id="A0A8U0I0K4"/>
<dbReference type="Proteomes" id="UP000830729">
    <property type="component" value="Plasmid unnamed2"/>
</dbReference>
<dbReference type="InterPro" id="IPR057326">
    <property type="entry name" value="KR_dom"/>
</dbReference>
<dbReference type="PRINTS" id="PR00080">
    <property type="entry name" value="SDRFAMILY"/>
</dbReference>
<dbReference type="NCBIfam" id="NF005559">
    <property type="entry name" value="PRK07231.1"/>
    <property type="match status" value="1"/>
</dbReference>
<dbReference type="PROSITE" id="PS00061">
    <property type="entry name" value="ADH_SHORT"/>
    <property type="match status" value="1"/>
</dbReference>
<evidence type="ECO:0000259" key="2">
    <source>
        <dbReference type="PROSITE" id="PS51671"/>
    </source>
</evidence>
<evidence type="ECO:0000256" key="1">
    <source>
        <dbReference type="ARBA" id="ARBA00006484"/>
    </source>
</evidence>
<dbReference type="InterPro" id="IPR002912">
    <property type="entry name" value="ACT_dom"/>
</dbReference>
<dbReference type="InterPro" id="IPR020904">
    <property type="entry name" value="Sc_DH/Rdtase_CS"/>
</dbReference>
<name>A0A8U0I0K4_9EURY</name>
<evidence type="ECO:0000313" key="3">
    <source>
        <dbReference type="EMBL" id="UPV76942.1"/>
    </source>
</evidence>
<dbReference type="KEGG" id="halx:M0R89_21030"/>
<accession>A0A8U0I0K4</accession>
<dbReference type="InterPro" id="IPR036291">
    <property type="entry name" value="NAD(P)-bd_dom_sf"/>
</dbReference>
<dbReference type="GO" id="GO:0016616">
    <property type="term" value="F:oxidoreductase activity, acting on the CH-OH group of donors, NAD or NADP as acceptor"/>
    <property type="evidence" value="ECO:0007669"/>
    <property type="project" value="TreeGrafter"/>
</dbReference>
<dbReference type="SUPFAM" id="SSF51735">
    <property type="entry name" value="NAD(P)-binding Rossmann-fold domains"/>
    <property type="match status" value="1"/>
</dbReference>
<dbReference type="PROSITE" id="PS51671">
    <property type="entry name" value="ACT"/>
    <property type="match status" value="1"/>
</dbReference>
<organism evidence="3 4">
    <name type="scientific">Halorussus limi</name>
    <dbReference type="NCBI Taxonomy" id="2938695"/>
    <lineage>
        <taxon>Archaea</taxon>
        <taxon>Methanobacteriati</taxon>
        <taxon>Methanobacteriota</taxon>
        <taxon>Stenosarchaea group</taxon>
        <taxon>Halobacteria</taxon>
        <taxon>Halobacteriales</taxon>
        <taxon>Haladaptataceae</taxon>
        <taxon>Halorussus</taxon>
    </lineage>
</organism>
<comment type="similarity">
    <text evidence="1">Belongs to the short-chain dehydrogenases/reductases (SDR) family.</text>
</comment>
<dbReference type="Gene3D" id="3.40.50.720">
    <property type="entry name" value="NAD(P)-binding Rossmann-like Domain"/>
    <property type="match status" value="1"/>
</dbReference>
<dbReference type="RefSeq" id="WP_248652975.1">
    <property type="nucleotide sequence ID" value="NZ_CP096661.1"/>
</dbReference>
<gene>
    <name evidence="3" type="ORF">M0R89_21030</name>
</gene>
<dbReference type="PANTHER" id="PTHR42760">
    <property type="entry name" value="SHORT-CHAIN DEHYDROGENASES/REDUCTASES FAMILY MEMBER"/>
    <property type="match status" value="1"/>
</dbReference>
<protein>
    <submittedName>
        <fullName evidence="3">SDR family oxidoreductase</fullName>
    </submittedName>
</protein>
<dbReference type="PANTHER" id="PTHR42760:SF124">
    <property type="entry name" value="SHORT-CHAIN DEHYDROGENASE_REDUCTASE"/>
    <property type="match status" value="1"/>
</dbReference>
<dbReference type="EMBL" id="CP096661">
    <property type="protein sequence ID" value="UPV76942.1"/>
    <property type="molecule type" value="Genomic_DNA"/>
</dbReference>
<proteinExistence type="inferred from homology"/>
<geneLocation type="plasmid" evidence="3 4">
    <name>unnamed2</name>
</geneLocation>
<dbReference type="SMART" id="SM00822">
    <property type="entry name" value="PKS_KR"/>
    <property type="match status" value="1"/>
</dbReference>
<dbReference type="InterPro" id="IPR002347">
    <property type="entry name" value="SDR_fam"/>
</dbReference>
<reference evidence="3 4" key="1">
    <citation type="submission" date="2022-04" db="EMBL/GenBank/DDBJ databases">
        <title>Diverse halophilic archaea isolated from saline environments.</title>
        <authorList>
            <person name="Cui H.-L."/>
        </authorList>
    </citation>
    <scope>NUCLEOTIDE SEQUENCE [LARGE SCALE GENOMIC DNA]</scope>
    <source>
        <strain evidence="3 4">XZYJT49</strain>
        <plasmid evidence="3 4">unnamed2</plasmid>
    </source>
</reference>
<dbReference type="Pfam" id="PF13561">
    <property type="entry name" value="adh_short_C2"/>
    <property type="match status" value="1"/>
</dbReference>
<keyword evidence="3" id="KW-0614">Plasmid</keyword>